<dbReference type="EMBL" id="VXIV02001497">
    <property type="protein sequence ID" value="KAF6032509.1"/>
    <property type="molecule type" value="Genomic_DNA"/>
</dbReference>
<dbReference type="InterPro" id="IPR038253">
    <property type="entry name" value="SRP68_N_sf"/>
</dbReference>
<evidence type="ECO:0000256" key="7">
    <source>
        <dbReference type="ARBA" id="ARBA00022884"/>
    </source>
</evidence>
<dbReference type="GO" id="GO:0008312">
    <property type="term" value="F:7S RNA binding"/>
    <property type="evidence" value="ECO:0007669"/>
    <property type="project" value="InterPro"/>
</dbReference>
<evidence type="ECO:0000313" key="13">
    <source>
        <dbReference type="EMBL" id="KAF6032509.1"/>
    </source>
</evidence>
<organism evidence="13 14">
    <name type="scientific">Bugula neritina</name>
    <name type="common">Brown bryozoan</name>
    <name type="synonym">Sertularia neritina</name>
    <dbReference type="NCBI Taxonomy" id="10212"/>
    <lineage>
        <taxon>Eukaryota</taxon>
        <taxon>Metazoa</taxon>
        <taxon>Spiralia</taxon>
        <taxon>Lophotrochozoa</taxon>
        <taxon>Bryozoa</taxon>
        <taxon>Gymnolaemata</taxon>
        <taxon>Cheilostomatida</taxon>
        <taxon>Flustrina</taxon>
        <taxon>Buguloidea</taxon>
        <taxon>Bugulidae</taxon>
        <taxon>Bugula</taxon>
    </lineage>
</organism>
<dbReference type="CDD" id="cd15481">
    <property type="entry name" value="SRP68-RBD"/>
    <property type="match status" value="1"/>
</dbReference>
<gene>
    <name evidence="13" type="ORF">EB796_009110</name>
</gene>
<comment type="subcellular location">
    <subcellularLocation>
        <location evidence="2">Cytoplasm</location>
    </subcellularLocation>
    <subcellularLocation>
        <location evidence="1">Endoplasmic reticulum</location>
    </subcellularLocation>
    <subcellularLocation>
        <location evidence="3">Nucleus</location>
        <location evidence="3">Nucleolus</location>
    </subcellularLocation>
</comment>
<evidence type="ECO:0000256" key="11">
    <source>
        <dbReference type="ARBA" id="ARBA00029498"/>
    </source>
</evidence>
<dbReference type="OrthoDB" id="10255118at2759"/>
<proteinExistence type="inferred from homology"/>
<dbReference type="InterPro" id="IPR034652">
    <property type="entry name" value="SRP68-RBD"/>
</dbReference>
<evidence type="ECO:0000256" key="8">
    <source>
        <dbReference type="ARBA" id="ARBA00023135"/>
    </source>
</evidence>
<evidence type="ECO:0000256" key="1">
    <source>
        <dbReference type="ARBA" id="ARBA00004240"/>
    </source>
</evidence>
<dbReference type="GO" id="GO:0005730">
    <property type="term" value="C:nucleolus"/>
    <property type="evidence" value="ECO:0007669"/>
    <property type="project" value="UniProtKB-SubCell"/>
</dbReference>
<evidence type="ECO:0000256" key="3">
    <source>
        <dbReference type="ARBA" id="ARBA00004604"/>
    </source>
</evidence>
<reference evidence="13" key="1">
    <citation type="submission" date="2020-06" db="EMBL/GenBank/DDBJ databases">
        <title>Draft genome of Bugula neritina, a colonial animal packing powerful symbionts and potential medicines.</title>
        <authorList>
            <person name="Rayko M."/>
        </authorList>
    </citation>
    <scope>NUCLEOTIDE SEQUENCE [LARGE SCALE GENOMIC DNA]</scope>
    <source>
        <strain evidence="13">Kwan_BN1</strain>
    </source>
</reference>
<keyword evidence="10" id="KW-0687">Ribonucleoprotein</keyword>
<keyword evidence="7" id="KW-0694">RNA-binding</keyword>
<dbReference type="GO" id="GO:0030942">
    <property type="term" value="F:endoplasmic reticulum signal peptide binding"/>
    <property type="evidence" value="ECO:0007669"/>
    <property type="project" value="InterPro"/>
</dbReference>
<evidence type="ECO:0000313" key="14">
    <source>
        <dbReference type="Proteomes" id="UP000593567"/>
    </source>
</evidence>
<name>A0A7J7K1J7_BUGNE</name>
<dbReference type="Pfam" id="PF16969">
    <property type="entry name" value="SRP68"/>
    <property type="match status" value="2"/>
</dbReference>
<protein>
    <recommendedName>
        <fullName evidence="11">Signal recognition particle subunit SRP68</fullName>
    </recommendedName>
    <alternativeName>
        <fullName evidence="12">Signal recognition particle 68 kDa protein</fullName>
    </alternativeName>
</protein>
<dbReference type="GO" id="GO:0005786">
    <property type="term" value="C:signal recognition particle, endoplasmic reticulum targeting"/>
    <property type="evidence" value="ECO:0007669"/>
    <property type="project" value="UniProtKB-KW"/>
</dbReference>
<dbReference type="PANTHER" id="PTHR12860">
    <property type="entry name" value="SIGNAL RECOGNITION PARTICLE 68 KDA PROTEIN"/>
    <property type="match status" value="1"/>
</dbReference>
<dbReference type="GO" id="GO:0005783">
    <property type="term" value="C:endoplasmic reticulum"/>
    <property type="evidence" value="ECO:0007669"/>
    <property type="project" value="UniProtKB-SubCell"/>
</dbReference>
<keyword evidence="5" id="KW-0963">Cytoplasm</keyword>
<dbReference type="Gene3D" id="1.10.3450.40">
    <property type="entry name" value="Signal recognition particle, SRP68 subunit, RNA-binding domain"/>
    <property type="match status" value="1"/>
</dbReference>
<dbReference type="PANTHER" id="PTHR12860:SF0">
    <property type="entry name" value="SIGNAL RECOGNITION PARTICLE SUBUNIT SRP68"/>
    <property type="match status" value="1"/>
</dbReference>
<accession>A0A7J7K1J7</accession>
<dbReference type="AlphaFoldDB" id="A0A7J7K1J7"/>
<dbReference type="PIRSF" id="PIRSF038995">
    <property type="entry name" value="SRP68"/>
    <property type="match status" value="1"/>
</dbReference>
<dbReference type="GO" id="GO:0006614">
    <property type="term" value="P:SRP-dependent cotranslational protein targeting to membrane"/>
    <property type="evidence" value="ECO:0007669"/>
    <property type="project" value="InterPro"/>
</dbReference>
<evidence type="ECO:0000256" key="4">
    <source>
        <dbReference type="ARBA" id="ARBA00009352"/>
    </source>
</evidence>
<keyword evidence="6" id="KW-0256">Endoplasmic reticulum</keyword>
<dbReference type="GO" id="GO:0005829">
    <property type="term" value="C:cytosol"/>
    <property type="evidence" value="ECO:0007669"/>
    <property type="project" value="UniProtKB-ARBA"/>
</dbReference>
<evidence type="ECO:0000256" key="5">
    <source>
        <dbReference type="ARBA" id="ARBA00022490"/>
    </source>
</evidence>
<dbReference type="GO" id="GO:0005047">
    <property type="term" value="F:signal recognition particle binding"/>
    <property type="evidence" value="ECO:0007669"/>
    <property type="project" value="InterPro"/>
</dbReference>
<evidence type="ECO:0000256" key="10">
    <source>
        <dbReference type="ARBA" id="ARBA00023274"/>
    </source>
</evidence>
<keyword evidence="14" id="KW-1185">Reference proteome</keyword>
<dbReference type="Proteomes" id="UP000593567">
    <property type="component" value="Unassembled WGS sequence"/>
</dbReference>
<comment type="caution">
    <text evidence="13">The sequence shown here is derived from an EMBL/GenBank/DDBJ whole genome shotgun (WGS) entry which is preliminary data.</text>
</comment>
<sequence>MGIPWAGDAHGAGPGPGDVLSVIKESQLQHGLRHEDYQRYRSYCSRRLRRIRKCVNLVQGVRQRFVQKRLAADQVTDVRCLYIPLVEAERCWSYAMQLKREAIEQEDPRKRYHMLNKLRKAEQYALELSTLCEQVPVDARTKLEVQAYHEWMSGTLQFELKKDWRLAMELLTKAKLIYEKMSSAVSGDAVMTYKQKVIDIESSVKYCAYNIGDTTDVSDLLEMRLTMGHTDIVLDELIQKTRERQAGSLYEVTWRGRTMPVKNDKVRVFLLAEREIQSEVEAASDFDTKIAVFDRIIKDCVDVLQVIKEELKADPTFRQIQRGQEIDGHVPVQIFLHTYLQYLKIRKTVQKNLVMVDMCYYLARMFAVGKQWPEVVALTKRSQEYIGQVESSVGSSQTVTKEEVDEIIKLDEGLLIQAQASSILDSNSQDLAKDMSKMSITADKRPIAERLEQYLPEDPSISAKNVTLIKSPPDMQPIPCKPLFYDLAGNHVLLPDLRHKLETQEKKGGISGYLKTWWGGGKK</sequence>
<evidence type="ECO:0000256" key="12">
    <source>
        <dbReference type="ARBA" id="ARBA00083741"/>
    </source>
</evidence>
<comment type="similarity">
    <text evidence="4">Belongs to the SRP68 family.</text>
</comment>
<keyword evidence="8" id="KW-0733">Signal recognition particle</keyword>
<dbReference type="InterPro" id="IPR026258">
    <property type="entry name" value="SRP68"/>
</dbReference>
<evidence type="ECO:0000256" key="9">
    <source>
        <dbReference type="ARBA" id="ARBA00023242"/>
    </source>
</evidence>
<evidence type="ECO:0000256" key="2">
    <source>
        <dbReference type="ARBA" id="ARBA00004496"/>
    </source>
</evidence>
<dbReference type="FunFam" id="1.10.3450.40:FF:000001">
    <property type="entry name" value="Signal recognition particle subunit SRP68"/>
    <property type="match status" value="1"/>
</dbReference>
<evidence type="ECO:0000256" key="6">
    <source>
        <dbReference type="ARBA" id="ARBA00022824"/>
    </source>
</evidence>
<keyword evidence="9" id="KW-0539">Nucleus</keyword>